<organism evidence="2 4">
    <name type="scientific">Prunus armeniaca</name>
    <name type="common">Apricot</name>
    <name type="synonym">Armeniaca vulgaris</name>
    <dbReference type="NCBI Taxonomy" id="36596"/>
    <lineage>
        <taxon>Eukaryota</taxon>
        <taxon>Viridiplantae</taxon>
        <taxon>Streptophyta</taxon>
        <taxon>Embryophyta</taxon>
        <taxon>Tracheophyta</taxon>
        <taxon>Spermatophyta</taxon>
        <taxon>Magnoliopsida</taxon>
        <taxon>eudicotyledons</taxon>
        <taxon>Gunneridae</taxon>
        <taxon>Pentapetalae</taxon>
        <taxon>rosids</taxon>
        <taxon>fabids</taxon>
        <taxon>Rosales</taxon>
        <taxon>Rosaceae</taxon>
        <taxon>Amygdaloideae</taxon>
        <taxon>Amygdaleae</taxon>
        <taxon>Prunus</taxon>
    </lineage>
</organism>
<reference evidence="4" key="1">
    <citation type="journal article" date="2020" name="Genome Biol.">
        <title>Gamete binning: chromosome-level and haplotype-resolved genome assembly enabled by high-throughput single-cell sequencing of gamete genomes.</title>
        <authorList>
            <person name="Campoy J.A."/>
            <person name="Sun H."/>
            <person name="Goel M."/>
            <person name="Jiao W.-B."/>
            <person name="Folz-Donahue K."/>
            <person name="Wang N."/>
            <person name="Rubio M."/>
            <person name="Liu C."/>
            <person name="Kukat C."/>
            <person name="Ruiz D."/>
            <person name="Huettel B."/>
            <person name="Schneeberger K."/>
        </authorList>
    </citation>
    <scope>NUCLEOTIDE SEQUENCE [LARGE SCALE GENOMIC DNA]</scope>
    <source>
        <strain evidence="4">cv. Rojo Pasion</strain>
    </source>
</reference>
<dbReference type="GO" id="GO:0003700">
    <property type="term" value="F:DNA-binding transcription factor activity"/>
    <property type="evidence" value="ECO:0007669"/>
    <property type="project" value="TreeGrafter"/>
</dbReference>
<dbReference type="GO" id="GO:0000976">
    <property type="term" value="F:transcription cis-regulatory region binding"/>
    <property type="evidence" value="ECO:0007669"/>
    <property type="project" value="TreeGrafter"/>
</dbReference>
<dbReference type="PANTHER" id="PTHR31948">
    <property type="entry name" value="ZINC-FINGER HOMEODOMAIN PROTEIN 2"/>
    <property type="match status" value="1"/>
</dbReference>
<evidence type="ECO:0000313" key="1">
    <source>
        <dbReference type="EMBL" id="CAB4267232.1"/>
    </source>
</evidence>
<evidence type="ECO:0000313" key="3">
    <source>
        <dbReference type="Proteomes" id="UP000507222"/>
    </source>
</evidence>
<dbReference type="SUPFAM" id="SSF46689">
    <property type="entry name" value="Homeodomain-like"/>
    <property type="match status" value="1"/>
</dbReference>
<reference evidence="2 3" key="2">
    <citation type="submission" date="2020-05" db="EMBL/GenBank/DDBJ databases">
        <authorList>
            <person name="Campoy J."/>
            <person name="Schneeberger K."/>
            <person name="Spophaly S."/>
        </authorList>
    </citation>
    <scope>NUCLEOTIDE SEQUENCE [LARGE SCALE GENOMIC DNA]</scope>
    <source>
        <strain evidence="2">PruArmRojPasFocal</strain>
    </source>
</reference>
<dbReference type="NCBIfam" id="TIGR01565">
    <property type="entry name" value="homeo_ZF_HD"/>
    <property type="match status" value="1"/>
</dbReference>
<dbReference type="OrthoDB" id="1910053at2759"/>
<dbReference type="EMBL" id="CAEKDK010000001">
    <property type="protein sequence ID" value="CAB4267232.1"/>
    <property type="molecule type" value="Genomic_DNA"/>
</dbReference>
<dbReference type="AlphaFoldDB" id="A0A6J5WHE9"/>
<evidence type="ECO:0008006" key="5">
    <source>
        <dbReference type="Google" id="ProtNLM"/>
    </source>
</evidence>
<protein>
    <recommendedName>
        <fullName evidence="5">ZF-HD dimerization-type domain-containing protein</fullName>
    </recommendedName>
</protein>
<evidence type="ECO:0000313" key="4">
    <source>
        <dbReference type="Proteomes" id="UP000507245"/>
    </source>
</evidence>
<dbReference type="InterPro" id="IPR009057">
    <property type="entry name" value="Homeodomain-like_sf"/>
</dbReference>
<dbReference type="InterPro" id="IPR006455">
    <property type="entry name" value="Homeodomain_ZF_HD"/>
</dbReference>
<evidence type="ECO:0000313" key="2">
    <source>
        <dbReference type="EMBL" id="CAB4297728.1"/>
    </source>
</evidence>
<dbReference type="Gene3D" id="1.10.10.60">
    <property type="entry name" value="Homeodomain-like"/>
    <property type="match status" value="1"/>
</dbReference>
<sequence>MLEFAEKVGWRIQKHDEAAVEEFCGETGVKRQVLKVWMHNNKHTLGKKLGP</sequence>
<gene>
    <name evidence="1" type="ORF">CURHAP_LOCUS9843</name>
    <name evidence="2" type="ORF">ORAREDHAP_LOCUS9737</name>
</gene>
<dbReference type="Proteomes" id="UP000507222">
    <property type="component" value="Unassembled WGS sequence"/>
</dbReference>
<dbReference type="Proteomes" id="UP000507245">
    <property type="component" value="Unassembled WGS sequence"/>
</dbReference>
<dbReference type="EMBL" id="CAEKKB010000001">
    <property type="protein sequence ID" value="CAB4297728.1"/>
    <property type="molecule type" value="Genomic_DNA"/>
</dbReference>
<keyword evidence="4" id="KW-1185">Reference proteome</keyword>
<accession>A0A6J5WHE9</accession>
<dbReference type="GO" id="GO:0050793">
    <property type="term" value="P:regulation of developmental process"/>
    <property type="evidence" value="ECO:0007669"/>
    <property type="project" value="TreeGrafter"/>
</dbReference>
<name>A0A6J5WHE9_PRUAR</name>
<dbReference type="GO" id="GO:0005634">
    <property type="term" value="C:nucleus"/>
    <property type="evidence" value="ECO:0007669"/>
    <property type="project" value="TreeGrafter"/>
</dbReference>
<proteinExistence type="predicted"/>
<dbReference type="PANTHER" id="PTHR31948:SF140">
    <property type="entry name" value="ZINC-FINGER HOMEODOMAIN PROTEIN 2"/>
    <property type="match status" value="1"/>
</dbReference>